<dbReference type="GO" id="GO:0005737">
    <property type="term" value="C:cytoplasm"/>
    <property type="evidence" value="ECO:0007669"/>
    <property type="project" value="UniProtKB-SubCell"/>
</dbReference>
<keyword evidence="7" id="KW-0819">tRNA processing</keyword>
<evidence type="ECO:0000256" key="9">
    <source>
        <dbReference type="SAM" id="MobiDB-lite"/>
    </source>
</evidence>
<evidence type="ECO:0000256" key="4">
    <source>
        <dbReference type="ARBA" id="ARBA00007573"/>
    </source>
</evidence>
<comment type="caution">
    <text evidence="10">The sequence shown here is derived from an EMBL/GenBank/DDBJ whole genome shotgun (WGS) entry which is preliminary data.</text>
</comment>
<dbReference type="PANTHER" id="PTHR12896:SF1">
    <property type="entry name" value="ELONGATOR COMPLEX PROTEIN 4"/>
    <property type="match status" value="1"/>
</dbReference>
<feature type="region of interest" description="Disordered" evidence="9">
    <location>
        <begin position="1"/>
        <end position="130"/>
    </location>
</feature>
<comment type="subcellular location">
    <subcellularLocation>
        <location evidence="2">Cytoplasm</location>
    </subcellularLocation>
    <subcellularLocation>
        <location evidence="1">Nucleus</location>
    </subcellularLocation>
</comment>
<name>K0TL79_THAOC</name>
<dbReference type="EMBL" id="AGNL01003143">
    <property type="protein sequence ID" value="EJK75076.1"/>
    <property type="molecule type" value="Genomic_DNA"/>
</dbReference>
<keyword evidence="8" id="KW-0539">Nucleus</keyword>
<dbReference type="GO" id="GO:0002098">
    <property type="term" value="P:tRNA wobble uridine modification"/>
    <property type="evidence" value="ECO:0007669"/>
    <property type="project" value="InterPro"/>
</dbReference>
<protein>
    <recommendedName>
        <fullName evidence="5">Elongator complex protein 4</fullName>
    </recommendedName>
</protein>
<feature type="compositionally biased region" description="Basic and acidic residues" evidence="9">
    <location>
        <begin position="1"/>
        <end position="13"/>
    </location>
</feature>
<reference evidence="10 11" key="1">
    <citation type="journal article" date="2012" name="Genome Biol.">
        <title>Genome and low-iron response of an oceanic diatom adapted to chronic iron limitation.</title>
        <authorList>
            <person name="Lommer M."/>
            <person name="Specht M."/>
            <person name="Roy A.S."/>
            <person name="Kraemer L."/>
            <person name="Andreson R."/>
            <person name="Gutowska M.A."/>
            <person name="Wolf J."/>
            <person name="Bergner S.V."/>
            <person name="Schilhabel M.B."/>
            <person name="Klostermeier U.C."/>
            <person name="Beiko R.G."/>
            <person name="Rosenstiel P."/>
            <person name="Hippler M."/>
            <person name="Laroche J."/>
        </authorList>
    </citation>
    <scope>NUCLEOTIDE SEQUENCE [LARGE SCALE GENOMIC DNA]</scope>
    <source>
        <strain evidence="10 11">CCMP1005</strain>
    </source>
</reference>
<accession>K0TL79</accession>
<dbReference type="eggNOG" id="ENOG502SUFM">
    <property type="taxonomic scope" value="Eukaryota"/>
</dbReference>
<evidence type="ECO:0000256" key="3">
    <source>
        <dbReference type="ARBA" id="ARBA00005043"/>
    </source>
</evidence>
<proteinExistence type="inferred from homology"/>
<dbReference type="OrthoDB" id="289162at2759"/>
<feature type="compositionally biased region" description="Low complexity" evidence="9">
    <location>
        <begin position="112"/>
        <end position="122"/>
    </location>
</feature>
<evidence type="ECO:0000313" key="10">
    <source>
        <dbReference type="EMBL" id="EJK75076.1"/>
    </source>
</evidence>
<dbReference type="UniPathway" id="UPA00988"/>
<comment type="similarity">
    <text evidence="4">Belongs to the ELP4 family.</text>
</comment>
<evidence type="ECO:0000256" key="8">
    <source>
        <dbReference type="ARBA" id="ARBA00023242"/>
    </source>
</evidence>
<keyword evidence="6" id="KW-0963">Cytoplasm</keyword>
<sequence>MVACWRDDPRDALGDLDGEGGGEAGAITEGSTPAELGGFVDSLPRNLHLDKRRERARRLGEEGGAPQSTGQRGREAIAAIIEEEEDEGGPKGSDPDEGLVNAWQYRRDVQESRSGMRPSSSAGRGGAPRGGGLADGVFCHSYDLSGRMADQFAGGAEEEEDEEGEGNPLVDHVSVVSCAAELKSCRDPSARGTALALFRSLWRHVRTTLDSRPGGTVVRLFLRRLPVDVGAVLLPLLMARVRKSELPVVVLATVRPWRWLSDGAGGRGDDGNNGLDALSSLRSSADVAVSADSLSSLRVPPPPEFTLLQGILTVRRSAPSTSCTHYTDSVVGRRPLAERFGMRRDGRKVTVQLLHLPPEEYSRGGGSTSGVAERGGKQGSGGGGGGGCSSLAGGTALDFWRGGDPGVRNDICELSGAVPAEQRSLGIEASSSQSRAKICKQVLVDLKSRDFSACFRGSGPRRIEAYRSSATSCSERLSKLPRFPSRSRGLKCCSISISVSRVEGLKG</sequence>
<dbReference type="GO" id="GO:0033588">
    <property type="term" value="C:elongator holoenzyme complex"/>
    <property type="evidence" value="ECO:0007669"/>
    <property type="project" value="InterPro"/>
</dbReference>
<dbReference type="Gene3D" id="3.40.50.300">
    <property type="entry name" value="P-loop containing nucleotide triphosphate hydrolases"/>
    <property type="match status" value="1"/>
</dbReference>
<comment type="pathway">
    <text evidence="3">tRNA modification; 5-methoxycarbonylmethyl-2-thiouridine-tRNA biosynthesis.</text>
</comment>
<evidence type="ECO:0000256" key="7">
    <source>
        <dbReference type="ARBA" id="ARBA00022694"/>
    </source>
</evidence>
<feature type="compositionally biased region" description="Basic and acidic residues" evidence="9">
    <location>
        <begin position="47"/>
        <end position="61"/>
    </location>
</feature>
<evidence type="ECO:0000256" key="1">
    <source>
        <dbReference type="ARBA" id="ARBA00004123"/>
    </source>
</evidence>
<dbReference type="InterPro" id="IPR027417">
    <property type="entry name" value="P-loop_NTPase"/>
</dbReference>
<evidence type="ECO:0000256" key="6">
    <source>
        <dbReference type="ARBA" id="ARBA00022490"/>
    </source>
</evidence>
<evidence type="ECO:0000256" key="2">
    <source>
        <dbReference type="ARBA" id="ARBA00004496"/>
    </source>
</evidence>
<dbReference type="OMA" id="RAKICKQ"/>
<feature type="region of interest" description="Disordered" evidence="9">
    <location>
        <begin position="358"/>
        <end position="387"/>
    </location>
</feature>
<feature type="compositionally biased region" description="Gly residues" evidence="9">
    <location>
        <begin position="377"/>
        <end position="387"/>
    </location>
</feature>
<evidence type="ECO:0000256" key="5">
    <source>
        <dbReference type="ARBA" id="ARBA00020265"/>
    </source>
</evidence>
<keyword evidence="11" id="KW-1185">Reference proteome</keyword>
<dbReference type="GO" id="GO:0008023">
    <property type="term" value="C:transcription elongation factor complex"/>
    <property type="evidence" value="ECO:0007669"/>
    <property type="project" value="TreeGrafter"/>
</dbReference>
<organism evidence="10 11">
    <name type="scientific">Thalassiosira oceanica</name>
    <name type="common">Marine diatom</name>
    <dbReference type="NCBI Taxonomy" id="159749"/>
    <lineage>
        <taxon>Eukaryota</taxon>
        <taxon>Sar</taxon>
        <taxon>Stramenopiles</taxon>
        <taxon>Ochrophyta</taxon>
        <taxon>Bacillariophyta</taxon>
        <taxon>Coscinodiscophyceae</taxon>
        <taxon>Thalassiosirophycidae</taxon>
        <taxon>Thalassiosirales</taxon>
        <taxon>Thalassiosiraceae</taxon>
        <taxon>Thalassiosira</taxon>
    </lineage>
</organism>
<evidence type="ECO:0000313" key="11">
    <source>
        <dbReference type="Proteomes" id="UP000266841"/>
    </source>
</evidence>
<dbReference type="PANTHER" id="PTHR12896">
    <property type="entry name" value="PAX6 NEIGHBOR PROTEIN PAXNEB"/>
    <property type="match status" value="1"/>
</dbReference>
<dbReference type="AlphaFoldDB" id="K0TL79"/>
<dbReference type="InterPro" id="IPR008728">
    <property type="entry name" value="Elongator_complex_protein_4"/>
</dbReference>
<dbReference type="Proteomes" id="UP000266841">
    <property type="component" value="Unassembled WGS sequence"/>
</dbReference>
<gene>
    <name evidence="10" type="ORF">THAOC_03215</name>
</gene>